<dbReference type="Proteomes" id="UP001159363">
    <property type="component" value="Chromosome 1"/>
</dbReference>
<protein>
    <submittedName>
        <fullName evidence="1">Uncharacterized protein</fullName>
    </submittedName>
</protein>
<keyword evidence="2" id="KW-1185">Reference proteome</keyword>
<sequence length="226" mass="25574">MVLGEENSTIVPTSRVQGVRWVSHKKKCLDVLVRNYNVIVSQLENLATGNKSQADKLSGIVKTMKNISNHLSKLSLALQSNYIDKLYALTISKQLYSSLASMTDCHFGDTLSEFLKPKAELEEDGGLNLPGNIFNLCIYGDEEINFLCTNYKEVLGEKGITADRIYEEWKDFKTFLLSNLRHITGNELWTMTISCVKCKGREGFFSTTKRVKTDYQNRLQTAPLKT</sequence>
<dbReference type="EMBL" id="JARBHB010000001">
    <property type="protein sequence ID" value="KAJ8895656.1"/>
    <property type="molecule type" value="Genomic_DNA"/>
</dbReference>
<reference evidence="1 2" key="1">
    <citation type="submission" date="2023-02" db="EMBL/GenBank/DDBJ databases">
        <title>LHISI_Scaffold_Assembly.</title>
        <authorList>
            <person name="Stuart O.P."/>
            <person name="Cleave R."/>
            <person name="Magrath M.J.L."/>
            <person name="Mikheyev A.S."/>
        </authorList>
    </citation>
    <scope>NUCLEOTIDE SEQUENCE [LARGE SCALE GENOMIC DNA]</scope>
    <source>
        <strain evidence="1">Daus_M_001</strain>
        <tissue evidence="1">Leg muscle</tissue>
    </source>
</reference>
<proteinExistence type="predicted"/>
<evidence type="ECO:0000313" key="1">
    <source>
        <dbReference type="EMBL" id="KAJ8895656.1"/>
    </source>
</evidence>
<organism evidence="1 2">
    <name type="scientific">Dryococelus australis</name>
    <dbReference type="NCBI Taxonomy" id="614101"/>
    <lineage>
        <taxon>Eukaryota</taxon>
        <taxon>Metazoa</taxon>
        <taxon>Ecdysozoa</taxon>
        <taxon>Arthropoda</taxon>
        <taxon>Hexapoda</taxon>
        <taxon>Insecta</taxon>
        <taxon>Pterygota</taxon>
        <taxon>Neoptera</taxon>
        <taxon>Polyneoptera</taxon>
        <taxon>Phasmatodea</taxon>
        <taxon>Verophasmatodea</taxon>
        <taxon>Anareolatae</taxon>
        <taxon>Phasmatidae</taxon>
        <taxon>Eurycanthinae</taxon>
        <taxon>Dryococelus</taxon>
    </lineage>
</organism>
<accession>A0ABQ9IH23</accession>
<name>A0ABQ9IH23_9NEOP</name>
<comment type="caution">
    <text evidence="1">The sequence shown here is derived from an EMBL/GenBank/DDBJ whole genome shotgun (WGS) entry which is preliminary data.</text>
</comment>
<gene>
    <name evidence="1" type="ORF">PR048_000992</name>
</gene>
<evidence type="ECO:0000313" key="2">
    <source>
        <dbReference type="Proteomes" id="UP001159363"/>
    </source>
</evidence>